<evidence type="ECO:0000313" key="2">
    <source>
        <dbReference type="Proteomes" id="UP000000450"/>
    </source>
</evidence>
<reference evidence="1 2" key="1">
    <citation type="journal article" date="2010" name="J. Bacteriol.">
        <title>Completed genome sequence of the anaerobic iron-oxidizing bacterium Acidovorax ebreus strain TPSY.</title>
        <authorList>
            <person name="Byrne-Bailey K.G."/>
            <person name="Weber K.A."/>
            <person name="Chair A.H."/>
            <person name="Bose S."/>
            <person name="Knox T."/>
            <person name="Spanbauer T.L."/>
            <person name="Chertkov O."/>
            <person name="Coates J.D."/>
        </authorList>
    </citation>
    <scope>NUCLEOTIDE SEQUENCE [LARGE SCALE GENOMIC DNA]</scope>
    <source>
        <strain evidence="1 2">TPSY</strain>
    </source>
</reference>
<organism evidence="1 2">
    <name type="scientific">Acidovorax ebreus (strain TPSY)</name>
    <name type="common">Diaphorobacter sp. (strain TPSY)</name>
    <dbReference type="NCBI Taxonomy" id="535289"/>
    <lineage>
        <taxon>Bacteria</taxon>
        <taxon>Pseudomonadati</taxon>
        <taxon>Pseudomonadota</taxon>
        <taxon>Betaproteobacteria</taxon>
        <taxon>Burkholderiales</taxon>
        <taxon>Comamonadaceae</taxon>
        <taxon>Diaphorobacter</taxon>
    </lineage>
</organism>
<evidence type="ECO:0000313" key="1">
    <source>
        <dbReference type="EMBL" id="ACM32821.1"/>
    </source>
</evidence>
<dbReference type="EMBL" id="CP001392">
    <property type="protein sequence ID" value="ACM32821.1"/>
    <property type="molecule type" value="Genomic_DNA"/>
</dbReference>
<proteinExistence type="predicted"/>
<sequence>MPMELLRQLAQRDQFPAPVVGEAEVDKLRVLRAAGMVQAELPGEGESVRSARVITITGLGRATLRAQAAREFIARRDRLPGTPLSTAKA</sequence>
<dbReference type="Proteomes" id="UP000000450">
    <property type="component" value="Chromosome"/>
</dbReference>
<protein>
    <submittedName>
        <fullName evidence="1">Uncharacterized protein</fullName>
    </submittedName>
</protein>
<gene>
    <name evidence="1" type="ordered locus">Dtpsy_1357</name>
</gene>
<dbReference type="AlphaFoldDB" id="A0A9J9QE35"/>
<accession>A0A9J9QE35</accession>
<dbReference type="KEGG" id="dia:Dtpsy_1357"/>
<name>A0A9J9QE35_ACIET</name>
<keyword evidence="2" id="KW-1185">Reference proteome</keyword>